<name>A0A6H1ZG71_9ZZZZ</name>
<evidence type="ECO:0000313" key="1">
    <source>
        <dbReference type="EMBL" id="QJA46190.1"/>
    </source>
</evidence>
<dbReference type="EMBL" id="MT144004">
    <property type="protein sequence ID" value="QJA46190.1"/>
    <property type="molecule type" value="Genomic_DNA"/>
</dbReference>
<accession>A0A6H1ZG71</accession>
<evidence type="ECO:0000313" key="2">
    <source>
        <dbReference type="EMBL" id="QJI00499.1"/>
    </source>
</evidence>
<sequence>MTGKIGLGIVGAAVVGALVLGPALLSDAPTVTPTASVVATVDRSTWRQAVADWPCLQAAGIDADKLREVCLWGRRLYVPSKSIDVIVCLTDRQQVHACEIEVPAALLQRWGVCRYQEAGEWVLFKGWVDMDWVKPVGWTCNVVLPGGWWKQSISGVLDPLTVALREKCGWGEEIQPDSWGNCPDCLMWPDGCGPCRLIADKYGRGWVGHEAECNP</sequence>
<organism evidence="1">
    <name type="scientific">viral metagenome</name>
    <dbReference type="NCBI Taxonomy" id="1070528"/>
    <lineage>
        <taxon>unclassified sequences</taxon>
        <taxon>metagenomes</taxon>
        <taxon>organismal metagenomes</taxon>
    </lineage>
</organism>
<gene>
    <name evidence="1" type="ORF">TM448A00336_0039</name>
    <name evidence="2" type="ORF">TM448B01973_0010</name>
</gene>
<dbReference type="EMBL" id="MT144856">
    <property type="protein sequence ID" value="QJI00499.1"/>
    <property type="molecule type" value="Genomic_DNA"/>
</dbReference>
<protein>
    <submittedName>
        <fullName evidence="1">Uncharacterized protein</fullName>
    </submittedName>
</protein>
<proteinExistence type="predicted"/>
<dbReference type="AlphaFoldDB" id="A0A6H1ZG71"/>
<reference evidence="1" key="1">
    <citation type="submission" date="2020-03" db="EMBL/GenBank/DDBJ databases">
        <title>The deep terrestrial virosphere.</title>
        <authorList>
            <person name="Holmfeldt K."/>
            <person name="Nilsson E."/>
            <person name="Simone D."/>
            <person name="Lopez-Fernandez M."/>
            <person name="Wu X."/>
            <person name="de Brujin I."/>
            <person name="Lundin D."/>
            <person name="Andersson A."/>
            <person name="Bertilsson S."/>
            <person name="Dopson M."/>
        </authorList>
    </citation>
    <scope>NUCLEOTIDE SEQUENCE</scope>
    <source>
        <strain evidence="1">TM448A00336</strain>
        <strain evidence="2">TM448B01973</strain>
    </source>
</reference>